<name>A0A450VIB5_9GAMM</name>
<gene>
    <name evidence="2" type="ORF">BECKH772A_GA0070896_104312</name>
    <name evidence="1" type="ORF">BECKH772B_GA0070898_104352</name>
    <name evidence="3" type="ORF">BECKH772C_GA0070978_104382</name>
</gene>
<evidence type="ECO:0000313" key="2">
    <source>
        <dbReference type="EMBL" id="VFK04572.1"/>
    </source>
</evidence>
<sequence>MTPNKIAVDFSEIERRALGGTNLLCNSRYVMPSKSRRVPVAQSIRTSLLWDRPIKFVSHWGVGSRNAVGPAENEAIAFLTEMMDELREVCLVSVNVEFFITDTHARLNQFPTKNIESYCASALELLISNSFSAKSMSSFLHDIGQWSQVEPIIGNGDLPDISWQIHPGKLKELSRLAHLRSKRSDPLEAATRYYIVNLIENIAITEGNPGSLFLSYSAPGMDFLLPATHFQKSICGPVGKGIHGVPGLWSR</sequence>
<accession>A0A450VIB5</accession>
<protein>
    <submittedName>
        <fullName evidence="2">Uncharacterized protein</fullName>
    </submittedName>
</protein>
<proteinExistence type="predicted"/>
<organism evidence="2">
    <name type="scientific">Candidatus Kentrum eta</name>
    <dbReference type="NCBI Taxonomy" id="2126337"/>
    <lineage>
        <taxon>Bacteria</taxon>
        <taxon>Pseudomonadati</taxon>
        <taxon>Pseudomonadota</taxon>
        <taxon>Gammaproteobacteria</taxon>
        <taxon>Candidatus Kentrum</taxon>
    </lineage>
</organism>
<evidence type="ECO:0000313" key="1">
    <source>
        <dbReference type="EMBL" id="VFK04359.1"/>
    </source>
</evidence>
<dbReference type="EMBL" id="CAADFJ010000438">
    <property type="protein sequence ID" value="VFK07617.1"/>
    <property type="molecule type" value="Genomic_DNA"/>
</dbReference>
<dbReference type="EMBL" id="CAADFI010000435">
    <property type="protein sequence ID" value="VFK04359.1"/>
    <property type="molecule type" value="Genomic_DNA"/>
</dbReference>
<dbReference type="AlphaFoldDB" id="A0A450VIB5"/>
<reference evidence="2" key="1">
    <citation type="submission" date="2019-02" db="EMBL/GenBank/DDBJ databases">
        <authorList>
            <person name="Gruber-Vodicka R. H."/>
            <person name="Seah K. B. B."/>
        </authorList>
    </citation>
    <scope>NUCLEOTIDE SEQUENCE</scope>
    <source>
        <strain evidence="3">BECK_SA2B12</strain>
        <strain evidence="2">BECK_SA2B15</strain>
        <strain evidence="1">BECK_SA2B20</strain>
    </source>
</reference>
<dbReference type="EMBL" id="CAADFG010000431">
    <property type="protein sequence ID" value="VFK04572.1"/>
    <property type="molecule type" value="Genomic_DNA"/>
</dbReference>
<evidence type="ECO:0000313" key="3">
    <source>
        <dbReference type="EMBL" id="VFK07617.1"/>
    </source>
</evidence>